<gene>
    <name evidence="7" type="ORF">BJ980_002611</name>
</gene>
<keyword evidence="4" id="KW-0472">Membrane</keyword>
<feature type="transmembrane region" description="Helical" evidence="4">
    <location>
        <begin position="738"/>
        <end position="756"/>
    </location>
</feature>
<keyword evidence="8" id="KW-1185">Reference proteome</keyword>
<feature type="domain" description="AMP-dependent synthetase/ligase" evidence="5">
    <location>
        <begin position="19"/>
        <end position="335"/>
    </location>
</feature>
<dbReference type="PROSITE" id="PS00012">
    <property type="entry name" value="PHOSPHOPANTETHEINE"/>
    <property type="match status" value="1"/>
</dbReference>
<feature type="transmembrane region" description="Helical" evidence="4">
    <location>
        <begin position="685"/>
        <end position="707"/>
    </location>
</feature>
<dbReference type="EMBL" id="JACCAA010000001">
    <property type="protein sequence ID" value="NYG59688.1"/>
    <property type="molecule type" value="Genomic_DNA"/>
</dbReference>
<dbReference type="GO" id="GO:0016874">
    <property type="term" value="F:ligase activity"/>
    <property type="evidence" value="ECO:0007669"/>
    <property type="project" value="UniProtKB-KW"/>
</dbReference>
<feature type="transmembrane region" description="Helical" evidence="4">
    <location>
        <begin position="776"/>
        <end position="796"/>
    </location>
</feature>
<evidence type="ECO:0000313" key="7">
    <source>
        <dbReference type="EMBL" id="NYG59688.1"/>
    </source>
</evidence>
<evidence type="ECO:0000259" key="5">
    <source>
        <dbReference type="Pfam" id="PF00501"/>
    </source>
</evidence>
<comment type="caution">
    <text evidence="7">The sequence shown here is derived from an EMBL/GenBank/DDBJ whole genome shotgun (WGS) entry which is preliminary data.</text>
</comment>
<dbReference type="SUPFAM" id="SSF56801">
    <property type="entry name" value="Acetyl-CoA synthetase-like"/>
    <property type="match status" value="1"/>
</dbReference>
<organism evidence="7 8">
    <name type="scientific">Nocardioides daedukensis</name>
    <dbReference type="NCBI Taxonomy" id="634462"/>
    <lineage>
        <taxon>Bacteria</taxon>
        <taxon>Bacillati</taxon>
        <taxon>Actinomycetota</taxon>
        <taxon>Actinomycetes</taxon>
        <taxon>Propionibacteriales</taxon>
        <taxon>Nocardioidaceae</taxon>
        <taxon>Nocardioides</taxon>
    </lineage>
</organism>
<keyword evidence="2" id="KW-0597">Phosphoprotein</keyword>
<dbReference type="PANTHER" id="PTHR43767:SF1">
    <property type="entry name" value="NONRIBOSOMAL PEPTIDE SYNTHASE PES1 (EUROFUNG)-RELATED"/>
    <property type="match status" value="1"/>
</dbReference>
<keyword evidence="7" id="KW-0436">Ligase</keyword>
<keyword evidence="4" id="KW-1133">Transmembrane helix</keyword>
<sequence length="857" mass="93181">MTVTWTPTELTERPFGDLARFGDRPALVTDDGSLTYAELAERVAERAAAWQESRRLIVLTGANTVDFVVTYLAALTAGCPVVLVPGSAEENLAGVIATHDPDLVVRASAEGIVDDVRRDGGRYPMHPDLAVLLSTSGSTGSPKLVRLSHDNLASNAASIASYLALTEDDCGITSLPLHYCYGLSILNSHLSVGARIALTEASVVDDEFWSLVQTAGVTGLAGVPHTFDLLERTGFAERSLPTLRYVTQAGGRLAPERVRELHRFGRRHGWDFFVMYGQTEATARMAYLPPELAEKWPHAIGRAVPGGEFTLEMTDGLPEGVGELVYQGSNVMMGYAEHPRDLALAAMPPRLRTGDLARALPHGLFEVVGRRSRFTKVFGLRVNLDEVEAHLAANGVSGRCVGVEGSIDVFVTRRRDLATAGDLVAALCGVPTWVVRTHRLRELPMTPNGKTDYRRLAELADERPDSAPVGPMDAEDLRQLYARVLDRDDVTVDQSFADLGADSLSFVELAVRLGERVDPLPREWHRMPIAEIAGGATERRRWGVSVDTTVILRAVATLLIVGSHVELFDLTGGAHLLLILAGYNLARFHLAGGGGPSVGAPTSSRIGWALAAIALPSILWIGAMAALTGDYDLGTTAFLNWAFGSETWDERWRFWFLEALVWILLGTAVLFRFSWVRRAEAARPFAFALGVFAAAMAVRWVATGWTADDIDRYTPPVVIWCVALGWLAARATTLPRRILVSVIGLVAILDFFGEPSRERVVALGLVLTLWGPLVRLPRMLALGVGVLATSSLAVYLTHWQIYPHLEVNHPELALLASLVVGVAYHHATKPLVDLARRTRPGVNRSRPRTQGALDTHG</sequence>
<evidence type="ECO:0000256" key="4">
    <source>
        <dbReference type="SAM" id="Phobius"/>
    </source>
</evidence>
<dbReference type="Pfam" id="PF00501">
    <property type="entry name" value="AMP-binding"/>
    <property type="match status" value="1"/>
</dbReference>
<evidence type="ECO:0000256" key="2">
    <source>
        <dbReference type="ARBA" id="ARBA00022553"/>
    </source>
</evidence>
<dbReference type="Proteomes" id="UP000540656">
    <property type="component" value="Unassembled WGS sequence"/>
</dbReference>
<dbReference type="PANTHER" id="PTHR43767">
    <property type="entry name" value="LONG-CHAIN-FATTY-ACID--COA LIGASE"/>
    <property type="match status" value="1"/>
</dbReference>
<keyword evidence="1" id="KW-0596">Phosphopantetheine</keyword>
<dbReference type="AlphaFoldDB" id="A0A7Y9S460"/>
<evidence type="ECO:0000313" key="8">
    <source>
        <dbReference type="Proteomes" id="UP000540656"/>
    </source>
</evidence>
<dbReference type="InterPro" id="IPR050237">
    <property type="entry name" value="ATP-dep_AMP-bd_enzyme"/>
</dbReference>
<dbReference type="Gene3D" id="3.40.50.12780">
    <property type="entry name" value="N-terminal domain of ligase-like"/>
    <property type="match status" value="1"/>
</dbReference>
<feature type="transmembrane region" description="Helical" evidence="4">
    <location>
        <begin position="654"/>
        <end position="673"/>
    </location>
</feature>
<dbReference type="InterPro" id="IPR000873">
    <property type="entry name" value="AMP-dep_synth/lig_dom"/>
</dbReference>
<dbReference type="InterPro" id="IPR036736">
    <property type="entry name" value="ACP-like_sf"/>
</dbReference>
<dbReference type="Gene3D" id="1.10.1200.10">
    <property type="entry name" value="ACP-like"/>
    <property type="match status" value="1"/>
</dbReference>
<feature type="transmembrane region" description="Helical" evidence="4">
    <location>
        <begin position="567"/>
        <end position="586"/>
    </location>
</feature>
<accession>A0A7Y9S460</accession>
<evidence type="ECO:0000256" key="1">
    <source>
        <dbReference type="ARBA" id="ARBA00022450"/>
    </source>
</evidence>
<dbReference type="SUPFAM" id="SSF47336">
    <property type="entry name" value="ACP-like"/>
    <property type="match status" value="1"/>
</dbReference>
<dbReference type="InterPro" id="IPR009081">
    <property type="entry name" value="PP-bd_ACP"/>
</dbReference>
<dbReference type="Pfam" id="PF00550">
    <property type="entry name" value="PP-binding"/>
    <property type="match status" value="1"/>
</dbReference>
<feature type="transmembrane region" description="Helical" evidence="4">
    <location>
        <begin position="713"/>
        <end position="731"/>
    </location>
</feature>
<dbReference type="RefSeq" id="WP_179502708.1">
    <property type="nucleotide sequence ID" value="NZ_JACCAA010000001.1"/>
</dbReference>
<name>A0A7Y9S460_9ACTN</name>
<dbReference type="InterPro" id="IPR042099">
    <property type="entry name" value="ANL_N_sf"/>
</dbReference>
<feature type="domain" description="Carrier" evidence="6">
    <location>
        <begin position="476"/>
        <end position="516"/>
    </location>
</feature>
<protein>
    <submittedName>
        <fullName evidence="7">Acyl-CoA synthetase (AMP-forming)/AMP-acid ligase II</fullName>
    </submittedName>
</protein>
<feature type="region of interest" description="Disordered" evidence="3">
    <location>
        <begin position="838"/>
        <end position="857"/>
    </location>
</feature>
<reference evidence="7 8" key="1">
    <citation type="submission" date="2020-07" db="EMBL/GenBank/DDBJ databases">
        <title>Sequencing the genomes of 1000 actinobacteria strains.</title>
        <authorList>
            <person name="Klenk H.-P."/>
        </authorList>
    </citation>
    <scope>NUCLEOTIDE SEQUENCE [LARGE SCALE GENOMIC DNA]</scope>
    <source>
        <strain evidence="7 8">DSM 23819</strain>
    </source>
</reference>
<dbReference type="InterPro" id="IPR006162">
    <property type="entry name" value="Ppantetheine_attach_site"/>
</dbReference>
<proteinExistence type="predicted"/>
<evidence type="ECO:0000259" key="6">
    <source>
        <dbReference type="Pfam" id="PF00550"/>
    </source>
</evidence>
<evidence type="ECO:0000256" key="3">
    <source>
        <dbReference type="SAM" id="MobiDB-lite"/>
    </source>
</evidence>
<feature type="transmembrane region" description="Helical" evidence="4">
    <location>
        <begin position="606"/>
        <end position="627"/>
    </location>
</feature>
<keyword evidence="4" id="KW-0812">Transmembrane</keyword>